<gene>
    <name evidence="1" type="primary">higB</name>
    <name evidence="1" type="ORF">CAGGBEG34_330049</name>
</gene>
<evidence type="ECO:0000313" key="1">
    <source>
        <dbReference type="EMBL" id="CCD29951.1"/>
    </source>
</evidence>
<evidence type="ECO:0000313" key="2">
    <source>
        <dbReference type="Proteomes" id="UP000054051"/>
    </source>
</evidence>
<dbReference type="OrthoDB" id="9801102at2"/>
<dbReference type="InterPro" id="IPR007711">
    <property type="entry name" value="HigB-1"/>
</dbReference>
<dbReference type="RefSeq" id="WP_006683046.1">
    <property type="nucleotide sequence ID" value="NZ_CAFB01000051.1"/>
</dbReference>
<reference evidence="1 2" key="1">
    <citation type="submission" date="2011-08" db="EMBL/GenBank/DDBJ databases">
        <title>The genome of the obligate endobacterium of an arbuscular mycorrhizal fungus reveals an interphylum network of nutritional interactions.</title>
        <authorList>
            <person name="Ghignone S."/>
            <person name="Salvioli A."/>
            <person name="Anca I."/>
            <person name="Lumini E."/>
            <person name="Ortu G."/>
            <person name="Petiti L."/>
            <person name="Cruveiller S."/>
            <person name="Bianciotto V."/>
            <person name="Piffanelli P."/>
            <person name="Lanfranco L."/>
            <person name="Bonfante P."/>
        </authorList>
    </citation>
    <scope>NUCLEOTIDE SEQUENCE [LARGE SCALE GENOMIC DNA]</scope>
    <source>
        <strain evidence="1 2">BEG34</strain>
    </source>
</reference>
<dbReference type="Gene3D" id="3.30.2310.20">
    <property type="entry name" value="RelE-like"/>
    <property type="match status" value="1"/>
</dbReference>
<dbReference type="STRING" id="1070319.CAGGBEG34_330049"/>
<keyword evidence="2" id="KW-1185">Reference proteome</keyword>
<dbReference type="eggNOG" id="COG3549">
    <property type="taxonomic scope" value="Bacteria"/>
</dbReference>
<dbReference type="Pfam" id="PF05015">
    <property type="entry name" value="HigB-like_toxin"/>
    <property type="match status" value="1"/>
</dbReference>
<dbReference type="InterPro" id="IPR035093">
    <property type="entry name" value="RelE/ParE_toxin_dom_sf"/>
</dbReference>
<dbReference type="SUPFAM" id="SSF143011">
    <property type="entry name" value="RelE-like"/>
    <property type="match status" value="1"/>
</dbReference>
<name>G2JAZ9_9BURK</name>
<dbReference type="PANTHER" id="PTHR40266">
    <property type="entry name" value="TOXIN HIGB-1"/>
    <property type="match status" value="1"/>
</dbReference>
<accession>G2JAZ9</accession>
<dbReference type="AlphaFoldDB" id="G2JAZ9"/>
<sequence length="98" mass="11233">MIKSFRHKGIRRFFETGSTAGIQAQHAARLKVQLAALNRAIKPSDMNAPGWKLHLLKGKNPKNQEMSGHWSISVNGNWRLTFKFDAQDVILVDYQDYH</sequence>
<dbReference type="Proteomes" id="UP000054051">
    <property type="component" value="Unassembled WGS sequence"/>
</dbReference>
<dbReference type="EMBL" id="CAFB01000051">
    <property type="protein sequence ID" value="CCD29951.1"/>
    <property type="molecule type" value="Genomic_DNA"/>
</dbReference>
<proteinExistence type="predicted"/>
<dbReference type="PANTHER" id="PTHR40266:SF2">
    <property type="entry name" value="TOXIN HIGB-1"/>
    <property type="match status" value="1"/>
</dbReference>
<protein>
    <submittedName>
        <fullName evidence="1">Plasmid maintenance system killer protein higB</fullName>
    </submittedName>
</protein>
<comment type="caution">
    <text evidence="1">The sequence shown here is derived from an EMBL/GenBank/DDBJ whole genome shotgun (WGS) entry which is preliminary data.</text>
</comment>
<organism evidence="1 2">
    <name type="scientific">Candidatus Glomeribacter gigasporarum BEG34</name>
    <dbReference type="NCBI Taxonomy" id="1070319"/>
    <lineage>
        <taxon>Bacteria</taxon>
        <taxon>Pseudomonadati</taxon>
        <taxon>Pseudomonadota</taxon>
        <taxon>Betaproteobacteria</taxon>
        <taxon>Burkholderiales</taxon>
        <taxon>Burkholderiaceae</taxon>
        <taxon>Candidatus Glomeribacter</taxon>
    </lineage>
</organism>